<gene>
    <name evidence="2" type="ORF">GRX03_05070</name>
</gene>
<reference evidence="2 3" key="1">
    <citation type="submission" date="2019-12" db="EMBL/GenBank/DDBJ databases">
        <title>Isolation and characterization of three novel carbon monoxide-oxidizing members of Halobacteria from salione crusts and soils.</title>
        <authorList>
            <person name="Myers M.R."/>
            <person name="King G.M."/>
        </authorList>
    </citation>
    <scope>NUCLEOTIDE SEQUENCE [LARGE SCALE GENOMIC DNA]</scope>
    <source>
        <strain evidence="2 3">WSH3</strain>
    </source>
</reference>
<organism evidence="2 3">
    <name type="scientific">Halovenus carboxidivorans</name>
    <dbReference type="NCBI Taxonomy" id="2692199"/>
    <lineage>
        <taxon>Archaea</taxon>
        <taxon>Methanobacteriati</taxon>
        <taxon>Methanobacteriota</taxon>
        <taxon>Stenosarchaea group</taxon>
        <taxon>Halobacteria</taxon>
        <taxon>Halobacteriales</taxon>
        <taxon>Haloarculaceae</taxon>
        <taxon>Halovenus</taxon>
    </lineage>
</organism>
<feature type="region of interest" description="Disordered" evidence="1">
    <location>
        <begin position="218"/>
        <end position="240"/>
    </location>
</feature>
<dbReference type="GO" id="GO:0006974">
    <property type="term" value="P:DNA damage response"/>
    <property type="evidence" value="ECO:0007669"/>
    <property type="project" value="TreeGrafter"/>
</dbReference>
<protein>
    <submittedName>
        <fullName evidence="2">DUF541 domain-containing protein</fullName>
    </submittedName>
</protein>
<proteinExistence type="predicted"/>
<dbReference type="AlphaFoldDB" id="A0A6B0TCQ4"/>
<dbReference type="OrthoDB" id="12132at2157"/>
<dbReference type="Pfam" id="PF04402">
    <property type="entry name" value="SIMPL"/>
    <property type="match status" value="1"/>
</dbReference>
<sequence>MQRNTTAVGVAVTVALLVVGVGAVAAFSGTTGVAAQESPDEATNATDDTERTIRVTATGEAEAEPDQAVVRVAVTAEGETVGTVRDALANGSEELTAALDELGVEYETTEYDIRQPRRPRGEQQQVPAYAGTHAFEITVDDPDAAGEVVDVAAGAGAEIRGISLTLSDQRREQLRETAIENAIQDARSQAETIAGESGLNVTSPTAIDAAQRSYRPIELDRAQAEDAGGGGPPTSIAPGSVSVSYTVDVTYGAVRD</sequence>
<dbReference type="PANTHER" id="PTHR34387:SF2">
    <property type="entry name" value="SLR1258 PROTEIN"/>
    <property type="match status" value="1"/>
</dbReference>
<comment type="caution">
    <text evidence="2">The sequence shown here is derived from an EMBL/GenBank/DDBJ whole genome shotgun (WGS) entry which is preliminary data.</text>
</comment>
<dbReference type="InterPro" id="IPR007497">
    <property type="entry name" value="SIMPL/DUF541"/>
</dbReference>
<dbReference type="Proteomes" id="UP000466535">
    <property type="component" value="Unassembled WGS sequence"/>
</dbReference>
<evidence type="ECO:0000256" key="1">
    <source>
        <dbReference type="SAM" id="MobiDB-lite"/>
    </source>
</evidence>
<dbReference type="EMBL" id="WUUT01000001">
    <property type="protein sequence ID" value="MXR50979.1"/>
    <property type="molecule type" value="Genomic_DNA"/>
</dbReference>
<dbReference type="RefSeq" id="WP_159763060.1">
    <property type="nucleotide sequence ID" value="NZ_WUUT01000001.1"/>
</dbReference>
<evidence type="ECO:0000313" key="2">
    <source>
        <dbReference type="EMBL" id="MXR50979.1"/>
    </source>
</evidence>
<dbReference type="Gene3D" id="3.30.70.2970">
    <property type="entry name" value="Protein of unknown function (DUF541), domain 2"/>
    <property type="match status" value="1"/>
</dbReference>
<dbReference type="Gene3D" id="3.30.110.170">
    <property type="entry name" value="Protein of unknown function (DUF541), domain 1"/>
    <property type="match status" value="1"/>
</dbReference>
<keyword evidence="3" id="KW-1185">Reference proteome</keyword>
<dbReference type="InterPro" id="IPR052022">
    <property type="entry name" value="26kDa_periplasmic_antigen"/>
</dbReference>
<name>A0A6B0TCQ4_9EURY</name>
<accession>A0A6B0TCQ4</accession>
<dbReference type="PANTHER" id="PTHR34387">
    <property type="entry name" value="SLR1258 PROTEIN"/>
    <property type="match status" value="1"/>
</dbReference>
<evidence type="ECO:0000313" key="3">
    <source>
        <dbReference type="Proteomes" id="UP000466535"/>
    </source>
</evidence>